<dbReference type="GeneTree" id="ENSGT00940000157889"/>
<evidence type="ECO:0000259" key="3">
    <source>
        <dbReference type="Pfam" id="PF07894"/>
    </source>
</evidence>
<dbReference type="Gene3D" id="3.30.870.10">
    <property type="entry name" value="Endonuclease Chain A"/>
    <property type="match status" value="1"/>
</dbReference>
<evidence type="ECO:0000256" key="2">
    <source>
        <dbReference type="SAM" id="MobiDB-lite"/>
    </source>
</evidence>
<sequence length="537" mass="61016">LQLKSPHMRKRVERWRWSQFLQLPSYKEEYRMAIDILIEEGRDAYFGFLDRMKFPEFLSEIDIEHIERHLQRPLVRDDRLSGNIIGGDVMEHETDLCSSSSGTYWPMDTEISAPDLELGWPSPTHFLGPTNVAVHFHPPVGEYVPTIKQIVQKHINEARKLVAVVMDIFTDVDIFEALVEAATTHRVPVYILHDEINFPYFDKMCQQHGLDPKRLQVRTLPGCCYHCKSGMKFSGQTLGKLLLIDFEIVICGTYSFTWAHEKIHRSMVEVFAGEIVQMFEEEFRILYAQSRSVVTQPEVKSHKMNTNEEDSKQHENISAKEVEQEEPIKAASRVGQEPTGAIMPSSEPSQNSTVLPQPSSISTSTSPIKSGSVSLHHDTAVVSIPEESNADNSGLVKEDHGGETQEKSVKTSAESQGDAAANSAKEVKGNTGEEDEGDEGNSGLLEKIEHMRKDNKVYSRFEVFYKQDGVEKDPKTSPVRPSYMSGYSQNRSTYRPFLSSYRSSNHFGSEGYRSTSSDRTLNNFMQRLKFSKRSKRY</sequence>
<feature type="compositionally biased region" description="Low complexity" evidence="2">
    <location>
        <begin position="358"/>
        <end position="374"/>
    </location>
</feature>
<organism evidence="4 5">
    <name type="scientific">Eptatretus burgeri</name>
    <name type="common">Inshore hagfish</name>
    <dbReference type="NCBI Taxonomy" id="7764"/>
    <lineage>
        <taxon>Eukaryota</taxon>
        <taxon>Metazoa</taxon>
        <taxon>Chordata</taxon>
        <taxon>Craniata</taxon>
        <taxon>Vertebrata</taxon>
        <taxon>Cyclostomata</taxon>
        <taxon>Myxini</taxon>
        <taxon>Myxiniformes</taxon>
        <taxon>Myxinidae</taxon>
        <taxon>Eptatretinae</taxon>
        <taxon>Eptatretus</taxon>
    </lineage>
</organism>
<feature type="compositionally biased region" description="Polar residues" evidence="2">
    <location>
        <begin position="346"/>
        <end position="357"/>
    </location>
</feature>
<dbReference type="Ensembl" id="ENSEBUT00000000899.1">
    <property type="protein sequence ID" value="ENSEBUP00000000598.1"/>
    <property type="gene ID" value="ENSEBUG00000000653.1"/>
</dbReference>
<protein>
    <recommendedName>
        <fullName evidence="3">Scaffolding anchor of CK1 domain-containing protein</fullName>
    </recommendedName>
</protein>
<comment type="similarity">
    <text evidence="1">Belongs to the FAM83 family.</text>
</comment>
<keyword evidence="5" id="KW-1185">Reference proteome</keyword>
<reference evidence="4" key="1">
    <citation type="submission" date="2025-08" db="UniProtKB">
        <authorList>
            <consortium name="Ensembl"/>
        </authorList>
    </citation>
    <scope>IDENTIFICATION</scope>
</reference>
<feature type="compositionally biased region" description="Basic and acidic residues" evidence="2">
    <location>
        <begin position="396"/>
        <end position="409"/>
    </location>
</feature>
<dbReference type="GO" id="GO:0007165">
    <property type="term" value="P:signal transduction"/>
    <property type="evidence" value="ECO:0007669"/>
    <property type="project" value="TreeGrafter"/>
</dbReference>
<feature type="region of interest" description="Disordered" evidence="2">
    <location>
        <begin position="470"/>
        <end position="491"/>
    </location>
</feature>
<dbReference type="PANTHER" id="PTHR16181:SF29">
    <property type="entry name" value="PROTEIN FAM83A-RELATED"/>
    <property type="match status" value="1"/>
</dbReference>
<feature type="domain" description="Scaffolding anchor of CK1" evidence="3">
    <location>
        <begin position="24"/>
        <end position="291"/>
    </location>
</feature>
<evidence type="ECO:0000313" key="4">
    <source>
        <dbReference type="Ensembl" id="ENSEBUP00000000598.1"/>
    </source>
</evidence>
<feature type="region of interest" description="Disordered" evidence="2">
    <location>
        <begin position="296"/>
        <end position="451"/>
    </location>
</feature>
<feature type="compositionally biased region" description="Basic and acidic residues" evidence="2">
    <location>
        <begin position="299"/>
        <end position="328"/>
    </location>
</feature>
<reference evidence="4" key="2">
    <citation type="submission" date="2025-09" db="UniProtKB">
        <authorList>
            <consortium name="Ensembl"/>
        </authorList>
    </citation>
    <scope>IDENTIFICATION</scope>
</reference>
<evidence type="ECO:0000313" key="5">
    <source>
        <dbReference type="Proteomes" id="UP000694388"/>
    </source>
</evidence>
<proteinExistence type="inferred from homology"/>
<accession>A0A8C4N449</accession>
<dbReference type="Proteomes" id="UP000694388">
    <property type="component" value="Unplaced"/>
</dbReference>
<evidence type="ECO:0000256" key="1">
    <source>
        <dbReference type="ARBA" id="ARBA00006937"/>
    </source>
</evidence>
<name>A0A8C4N449_EPTBU</name>
<dbReference type="InterPro" id="IPR012461">
    <property type="entry name" value="SACK1"/>
</dbReference>
<dbReference type="Pfam" id="PF07894">
    <property type="entry name" value="SACK1"/>
    <property type="match status" value="1"/>
</dbReference>
<dbReference type="PANTHER" id="PTHR16181">
    <property type="entry name" value="PROTEIN FAM83A-RELATED"/>
    <property type="match status" value="1"/>
</dbReference>
<dbReference type="AlphaFoldDB" id="A0A8C4N449"/>
<dbReference type="SUPFAM" id="SSF56024">
    <property type="entry name" value="Phospholipase D/nuclease"/>
    <property type="match status" value="1"/>
</dbReference>
<dbReference type="InterPro" id="IPR050944">
    <property type="entry name" value="FAM83"/>
</dbReference>
<dbReference type="GO" id="GO:0019901">
    <property type="term" value="F:protein kinase binding"/>
    <property type="evidence" value="ECO:0007669"/>
    <property type="project" value="TreeGrafter"/>
</dbReference>